<feature type="domain" description="HTH cro/C1-type" evidence="5">
    <location>
        <begin position="9"/>
        <end position="53"/>
    </location>
</feature>
<dbReference type="EMBL" id="NBXE01000030">
    <property type="protein sequence ID" value="RFA25717.1"/>
    <property type="molecule type" value="Genomic_DNA"/>
</dbReference>
<evidence type="ECO:0000259" key="5">
    <source>
        <dbReference type="PROSITE" id="PS50943"/>
    </source>
</evidence>
<dbReference type="Proteomes" id="UP000257080">
    <property type="component" value="Unassembled WGS sequence"/>
</dbReference>
<organism evidence="6 7">
    <name type="scientific">Subtercola boreus</name>
    <dbReference type="NCBI Taxonomy" id="120213"/>
    <lineage>
        <taxon>Bacteria</taxon>
        <taxon>Bacillati</taxon>
        <taxon>Actinomycetota</taxon>
        <taxon>Actinomycetes</taxon>
        <taxon>Micrococcales</taxon>
        <taxon>Microbacteriaceae</taxon>
        <taxon>Subtercola</taxon>
    </lineage>
</organism>
<dbReference type="OrthoDB" id="3324394at2"/>
<dbReference type="GO" id="GO:0000976">
    <property type="term" value="F:transcription cis-regulatory region binding"/>
    <property type="evidence" value="ECO:0007669"/>
    <property type="project" value="TreeGrafter"/>
</dbReference>
<keyword evidence="2" id="KW-0238">DNA-binding</keyword>
<evidence type="ECO:0000313" key="6">
    <source>
        <dbReference type="EMBL" id="RFA25717.1"/>
    </source>
</evidence>
<dbReference type="SMART" id="SM00354">
    <property type="entry name" value="HTH_LACI"/>
    <property type="match status" value="1"/>
</dbReference>
<protein>
    <submittedName>
        <fullName evidence="6">Uncharacterized protein</fullName>
    </submittedName>
</protein>
<dbReference type="CDD" id="cd06267">
    <property type="entry name" value="PBP1_LacI_sugar_binding-like"/>
    <property type="match status" value="1"/>
</dbReference>
<evidence type="ECO:0000256" key="2">
    <source>
        <dbReference type="ARBA" id="ARBA00023125"/>
    </source>
</evidence>
<keyword evidence="3" id="KW-0804">Transcription</keyword>
<dbReference type="Gene3D" id="3.40.50.2300">
    <property type="match status" value="2"/>
</dbReference>
<dbReference type="InterPro" id="IPR000843">
    <property type="entry name" value="HTH_LacI"/>
</dbReference>
<dbReference type="InterPro" id="IPR001387">
    <property type="entry name" value="Cro/C1-type_HTH"/>
</dbReference>
<dbReference type="Pfam" id="PF00356">
    <property type="entry name" value="LacI"/>
    <property type="match status" value="1"/>
</dbReference>
<dbReference type="SUPFAM" id="SSF53822">
    <property type="entry name" value="Periplasmic binding protein-like I"/>
    <property type="match status" value="1"/>
</dbReference>
<evidence type="ECO:0000259" key="4">
    <source>
        <dbReference type="PROSITE" id="PS50932"/>
    </source>
</evidence>
<dbReference type="PROSITE" id="PS50943">
    <property type="entry name" value="HTH_CROC1"/>
    <property type="match status" value="1"/>
</dbReference>
<dbReference type="InterPro" id="IPR010982">
    <property type="entry name" value="Lambda_DNA-bd_dom_sf"/>
</dbReference>
<evidence type="ECO:0000313" key="7">
    <source>
        <dbReference type="Proteomes" id="UP000257080"/>
    </source>
</evidence>
<dbReference type="RefSeq" id="WP_116419489.1">
    <property type="nucleotide sequence ID" value="NZ_NBXC01000026.1"/>
</dbReference>
<dbReference type="Gene3D" id="1.10.260.40">
    <property type="entry name" value="lambda repressor-like DNA-binding domains"/>
    <property type="match status" value="1"/>
</dbReference>
<name>A0A3E0W7X8_9MICO</name>
<evidence type="ECO:0000256" key="3">
    <source>
        <dbReference type="ARBA" id="ARBA00023163"/>
    </source>
</evidence>
<sequence>MTEPNGKPWTMQQIADAAGVSVTTVSHTISGKRPVSPQTAQRIKGLIDEFGYVPDAGARRLQSGRSRMIGLAVPDISNWFFGRIARGVEEMANELDYGLIVCSTANSDPRREQRYFNMIRTRLIDGLIYTAGRQMPQTNELQKVAASAPVVLADEGIDSFASIPWVTSANLDGARQLARHVRELGHTRAVVIAGFAGLNSTIERVAGIRESFPNALVLYGDFDIDAGYDSIDDLLANDVSFTAVFGGNDLIAVGAIKRLREQGLTVPADVTVVGFDDIDIASVITPGLTTVRQDASGLGRNSARLLIEGLEAGSFEAVASVVLPVELIVRGTSAAPPTA</sequence>
<dbReference type="InterPro" id="IPR028082">
    <property type="entry name" value="Peripla_BP_I"/>
</dbReference>
<dbReference type="AlphaFoldDB" id="A0A3E0W7X8"/>
<dbReference type="PANTHER" id="PTHR30146">
    <property type="entry name" value="LACI-RELATED TRANSCRIPTIONAL REPRESSOR"/>
    <property type="match status" value="1"/>
</dbReference>
<accession>A0A3E0W7X8</accession>
<dbReference type="SUPFAM" id="SSF47413">
    <property type="entry name" value="lambda repressor-like DNA-binding domains"/>
    <property type="match status" value="1"/>
</dbReference>
<dbReference type="PROSITE" id="PS50932">
    <property type="entry name" value="HTH_LACI_2"/>
    <property type="match status" value="1"/>
</dbReference>
<dbReference type="PANTHER" id="PTHR30146:SF109">
    <property type="entry name" value="HTH-TYPE TRANSCRIPTIONAL REGULATOR GALS"/>
    <property type="match status" value="1"/>
</dbReference>
<feature type="domain" description="HTH lacI-type" evidence="4">
    <location>
        <begin position="10"/>
        <end position="63"/>
    </location>
</feature>
<gene>
    <name evidence="6" type="ORF">B7R25_13495</name>
</gene>
<reference evidence="6 7" key="1">
    <citation type="submission" date="2017-04" db="EMBL/GenBank/DDBJ databases">
        <title>Comparative genome analysis of Subtercola boreus.</title>
        <authorList>
            <person name="Cho Y.-J."/>
            <person name="Cho A."/>
            <person name="Kim O.-S."/>
            <person name="Lee J.-I."/>
        </authorList>
    </citation>
    <scope>NUCLEOTIDE SEQUENCE [LARGE SCALE GENOMIC DNA]</scope>
    <source>
        <strain evidence="6 7">P28004</strain>
    </source>
</reference>
<dbReference type="InterPro" id="IPR046335">
    <property type="entry name" value="LacI/GalR-like_sensor"/>
</dbReference>
<comment type="caution">
    <text evidence="6">The sequence shown here is derived from an EMBL/GenBank/DDBJ whole genome shotgun (WGS) entry which is preliminary data.</text>
</comment>
<proteinExistence type="predicted"/>
<dbReference type="CDD" id="cd01392">
    <property type="entry name" value="HTH_LacI"/>
    <property type="match status" value="1"/>
</dbReference>
<dbReference type="GO" id="GO:0003700">
    <property type="term" value="F:DNA-binding transcription factor activity"/>
    <property type="evidence" value="ECO:0007669"/>
    <property type="project" value="TreeGrafter"/>
</dbReference>
<dbReference type="Pfam" id="PF13377">
    <property type="entry name" value="Peripla_BP_3"/>
    <property type="match status" value="1"/>
</dbReference>
<keyword evidence="1" id="KW-0805">Transcription regulation</keyword>
<evidence type="ECO:0000256" key="1">
    <source>
        <dbReference type="ARBA" id="ARBA00023015"/>
    </source>
</evidence>